<feature type="transmembrane region" description="Helical" evidence="2">
    <location>
        <begin position="191"/>
        <end position="211"/>
    </location>
</feature>
<dbReference type="Pfam" id="PF07987">
    <property type="entry name" value="DUF1775"/>
    <property type="match status" value="1"/>
</dbReference>
<evidence type="ECO:0000313" key="6">
    <source>
        <dbReference type="Proteomes" id="UP000019150"/>
    </source>
</evidence>
<dbReference type="InterPro" id="IPR038507">
    <property type="entry name" value="YcnI-like_sf"/>
</dbReference>
<dbReference type="InterPro" id="IPR012533">
    <property type="entry name" value="YcnI-copper_dom"/>
</dbReference>
<protein>
    <recommendedName>
        <fullName evidence="4">YncI copper-binding domain-containing protein</fullName>
    </recommendedName>
</protein>
<evidence type="ECO:0000259" key="4">
    <source>
        <dbReference type="Pfam" id="PF07987"/>
    </source>
</evidence>
<reference evidence="5 6" key="1">
    <citation type="journal article" date="2014" name="Appl. Environ. Microbiol.">
        <title>Insights into the Microbial Degradation of Rubber and Gutta-Percha by Analysis of the Complete Genome of Nocardia nova SH22a.</title>
        <authorList>
            <person name="Luo Q."/>
            <person name="Hiessl S."/>
            <person name="Poehlein A."/>
            <person name="Daniel R."/>
            <person name="Steinbuchel A."/>
        </authorList>
    </citation>
    <scope>NUCLEOTIDE SEQUENCE [LARGE SCALE GENOMIC DNA]</scope>
    <source>
        <strain evidence="5">SH22a</strain>
    </source>
</reference>
<keyword evidence="2" id="KW-1133">Transmembrane helix</keyword>
<sequence length="216" mass="22338">MNTSWLHRVTVTGLVAGAAAFLVAASATAHVTVSAPDAARGGSAVLTFRVPNESATGSATTELSVRFPALTEAETEPTPGWKTKVTRDDGHRVTAITWTADQGGGIGPGEFEQFPVLADGLPDTETLTLPATQTYADGTVVHWDQTASGDTEPEYPAPSVHLAPARSGTANHGDVHAAEAEDHESDTTARWLGSIGIVLGALSVLAAATMLTRNRS</sequence>
<proteinExistence type="predicted"/>
<dbReference type="HOGENOM" id="CLU_087540_0_0_11"/>
<feature type="region of interest" description="Disordered" evidence="1">
    <location>
        <begin position="146"/>
        <end position="186"/>
    </location>
</feature>
<evidence type="ECO:0000256" key="3">
    <source>
        <dbReference type="SAM" id="SignalP"/>
    </source>
</evidence>
<feature type="domain" description="YncI copper-binding" evidence="4">
    <location>
        <begin position="30"/>
        <end position="162"/>
    </location>
</feature>
<dbReference type="Gene3D" id="2.60.40.2230">
    <property type="entry name" value="Uncharacterised protein YcnI-like PF07987, DUF1775"/>
    <property type="match status" value="1"/>
</dbReference>
<organism evidence="5 6">
    <name type="scientific">Nocardia nova SH22a</name>
    <dbReference type="NCBI Taxonomy" id="1415166"/>
    <lineage>
        <taxon>Bacteria</taxon>
        <taxon>Bacillati</taxon>
        <taxon>Actinomycetota</taxon>
        <taxon>Actinomycetes</taxon>
        <taxon>Mycobacteriales</taxon>
        <taxon>Nocardiaceae</taxon>
        <taxon>Nocardia</taxon>
    </lineage>
</organism>
<keyword evidence="3" id="KW-0732">Signal</keyword>
<feature type="chain" id="PRO_5039572435" description="YncI copper-binding domain-containing protein" evidence="3">
    <location>
        <begin position="30"/>
        <end position="216"/>
    </location>
</feature>
<evidence type="ECO:0000313" key="5">
    <source>
        <dbReference type="EMBL" id="AHH16447.1"/>
    </source>
</evidence>
<accession>W5TB74</accession>
<evidence type="ECO:0000256" key="1">
    <source>
        <dbReference type="SAM" id="MobiDB-lite"/>
    </source>
</evidence>
<dbReference type="Proteomes" id="UP000019150">
    <property type="component" value="Chromosome"/>
</dbReference>
<keyword evidence="6" id="KW-1185">Reference proteome</keyword>
<keyword evidence="2" id="KW-0472">Membrane</keyword>
<dbReference type="STRING" id="1415166.NONO_c16460"/>
<feature type="signal peptide" evidence="3">
    <location>
        <begin position="1"/>
        <end position="29"/>
    </location>
</feature>
<dbReference type="RefSeq" id="WP_025347958.1">
    <property type="nucleotide sequence ID" value="NZ_CP006850.1"/>
</dbReference>
<dbReference type="EMBL" id="CP006850">
    <property type="protein sequence ID" value="AHH16447.1"/>
    <property type="molecule type" value="Genomic_DNA"/>
</dbReference>
<dbReference type="PATRIC" id="fig|1415166.3.peg.1673"/>
<keyword evidence="2" id="KW-0812">Transmembrane</keyword>
<dbReference type="CDD" id="cd08545">
    <property type="entry name" value="YcnI_like"/>
    <property type="match status" value="1"/>
</dbReference>
<evidence type="ECO:0000256" key="2">
    <source>
        <dbReference type="SAM" id="Phobius"/>
    </source>
</evidence>
<dbReference type="eggNOG" id="COG4549">
    <property type="taxonomic scope" value="Bacteria"/>
</dbReference>
<dbReference type="OrthoDB" id="9810871at2"/>
<gene>
    <name evidence="5" type="ORF">NONO_c16460</name>
</gene>
<name>W5TB74_9NOCA</name>
<dbReference type="KEGG" id="nno:NONO_c16460"/>
<dbReference type="AlphaFoldDB" id="W5TB74"/>